<comment type="caution">
    <text evidence="1">The sequence shown here is derived from an EMBL/GenBank/DDBJ whole genome shotgun (WGS) entry which is preliminary data.</text>
</comment>
<evidence type="ECO:0000313" key="2">
    <source>
        <dbReference type="Proteomes" id="UP001234297"/>
    </source>
</evidence>
<reference evidence="1 2" key="1">
    <citation type="journal article" date="2022" name="Hortic Res">
        <title>A haplotype resolved chromosomal level avocado genome allows analysis of novel avocado genes.</title>
        <authorList>
            <person name="Nath O."/>
            <person name="Fletcher S.J."/>
            <person name="Hayward A."/>
            <person name="Shaw L.M."/>
            <person name="Masouleh A.K."/>
            <person name="Furtado A."/>
            <person name="Henry R.J."/>
            <person name="Mitter N."/>
        </authorList>
    </citation>
    <scope>NUCLEOTIDE SEQUENCE [LARGE SCALE GENOMIC DNA]</scope>
    <source>
        <strain evidence="2">cv. Hass</strain>
    </source>
</reference>
<keyword evidence="2" id="KW-1185">Reference proteome</keyword>
<sequence length="105" mass="11813">MEAELLRMNADLKVGFLGNNRDGCMKSFPSAPLPPPRFDLPDACRLCKEPLRQNMDIYMYSDTPFCSKACRKAQMDIDEARERNGILLIRSLLSSSQPTKVNSAT</sequence>
<name>A0ACC2LTC4_PERAE</name>
<protein>
    <submittedName>
        <fullName evidence="1">Uncharacterized protein</fullName>
    </submittedName>
</protein>
<evidence type="ECO:0000313" key="1">
    <source>
        <dbReference type="EMBL" id="KAJ8636655.1"/>
    </source>
</evidence>
<dbReference type="Proteomes" id="UP001234297">
    <property type="component" value="Chromosome 3"/>
</dbReference>
<gene>
    <name evidence="1" type="ORF">MRB53_010922</name>
</gene>
<proteinExistence type="predicted"/>
<organism evidence="1 2">
    <name type="scientific">Persea americana</name>
    <name type="common">Avocado</name>
    <dbReference type="NCBI Taxonomy" id="3435"/>
    <lineage>
        <taxon>Eukaryota</taxon>
        <taxon>Viridiplantae</taxon>
        <taxon>Streptophyta</taxon>
        <taxon>Embryophyta</taxon>
        <taxon>Tracheophyta</taxon>
        <taxon>Spermatophyta</taxon>
        <taxon>Magnoliopsida</taxon>
        <taxon>Magnoliidae</taxon>
        <taxon>Laurales</taxon>
        <taxon>Lauraceae</taxon>
        <taxon>Persea</taxon>
    </lineage>
</organism>
<dbReference type="EMBL" id="CM056811">
    <property type="protein sequence ID" value="KAJ8636655.1"/>
    <property type="molecule type" value="Genomic_DNA"/>
</dbReference>
<accession>A0ACC2LTC4</accession>